<dbReference type="GO" id="GO:0006644">
    <property type="term" value="P:phospholipid metabolic process"/>
    <property type="evidence" value="ECO:0007669"/>
    <property type="project" value="TreeGrafter"/>
</dbReference>
<evidence type="ECO:0000256" key="1">
    <source>
        <dbReference type="SAM" id="Coils"/>
    </source>
</evidence>
<dbReference type="GO" id="GO:0070291">
    <property type="term" value="P:N-acylethanolamine metabolic process"/>
    <property type="evidence" value="ECO:0007669"/>
    <property type="project" value="TreeGrafter"/>
</dbReference>
<dbReference type="PANTHER" id="PTHR46320:SF1">
    <property type="entry name" value="GLYCEROPHOSPHODIESTER PHOSPHODIESTERASE 1"/>
    <property type="match status" value="1"/>
</dbReference>
<proteinExistence type="predicted"/>
<accession>A0A9X3TW95</accession>
<evidence type="ECO:0000313" key="4">
    <source>
        <dbReference type="Proteomes" id="UP001141619"/>
    </source>
</evidence>
<dbReference type="InterPro" id="IPR030395">
    <property type="entry name" value="GP_PDE_dom"/>
</dbReference>
<gene>
    <name evidence="3" type="ORF">NYP16_02445</name>
</gene>
<dbReference type="GO" id="GO:0008889">
    <property type="term" value="F:glycerophosphodiester phosphodiesterase activity"/>
    <property type="evidence" value="ECO:0007669"/>
    <property type="project" value="TreeGrafter"/>
</dbReference>
<reference evidence="3" key="2">
    <citation type="journal article" date="2023" name="Syst. Appl. Microbiol.">
        <title>Govania unica gen. nov., sp. nov., a rare biosphere bacterium that represents a novel family in the class Alphaproteobacteria.</title>
        <authorList>
            <person name="Vandamme P."/>
            <person name="Peeters C."/>
            <person name="Hettiarachchi A."/>
            <person name="Cnockaert M."/>
            <person name="Carlier A."/>
        </authorList>
    </citation>
    <scope>NUCLEOTIDE SEQUENCE</scope>
    <source>
        <strain evidence="3">LMG 31809</strain>
    </source>
</reference>
<dbReference type="Gene3D" id="3.20.20.190">
    <property type="entry name" value="Phosphatidylinositol (PI) phosphodiesterase"/>
    <property type="match status" value="1"/>
</dbReference>
<dbReference type="PANTHER" id="PTHR46320">
    <property type="entry name" value="GLYCEROPHOSPHODIESTER PHOSPHODIESTERASE 1"/>
    <property type="match status" value="1"/>
</dbReference>
<dbReference type="RefSeq" id="WP_274942520.1">
    <property type="nucleotide sequence ID" value="NZ_JANWOI010000001.1"/>
</dbReference>
<dbReference type="EMBL" id="JANWOI010000001">
    <property type="protein sequence ID" value="MDA5192818.1"/>
    <property type="molecule type" value="Genomic_DNA"/>
</dbReference>
<evidence type="ECO:0000259" key="2">
    <source>
        <dbReference type="Pfam" id="PF03009"/>
    </source>
</evidence>
<feature type="coiled-coil region" evidence="1">
    <location>
        <begin position="662"/>
        <end position="689"/>
    </location>
</feature>
<dbReference type="Proteomes" id="UP001141619">
    <property type="component" value="Unassembled WGS sequence"/>
</dbReference>
<dbReference type="InterPro" id="IPR017946">
    <property type="entry name" value="PLC-like_Pdiesterase_TIM-brl"/>
</dbReference>
<name>A0A9X3TW95_9PROT</name>
<reference evidence="3" key="1">
    <citation type="submission" date="2022-08" db="EMBL/GenBank/DDBJ databases">
        <authorList>
            <person name="Vandamme P."/>
            <person name="Hettiarachchi A."/>
            <person name="Peeters C."/>
            <person name="Cnockaert M."/>
            <person name="Carlier A."/>
        </authorList>
    </citation>
    <scope>NUCLEOTIDE SEQUENCE</scope>
    <source>
        <strain evidence="3">LMG 31809</strain>
    </source>
</reference>
<organism evidence="3 4">
    <name type="scientific">Govanella unica</name>
    <dbReference type="NCBI Taxonomy" id="2975056"/>
    <lineage>
        <taxon>Bacteria</taxon>
        <taxon>Pseudomonadati</taxon>
        <taxon>Pseudomonadota</taxon>
        <taxon>Alphaproteobacteria</taxon>
        <taxon>Emcibacterales</taxon>
        <taxon>Govanellaceae</taxon>
        <taxon>Govanella</taxon>
    </lineage>
</organism>
<dbReference type="SUPFAM" id="SSF51695">
    <property type="entry name" value="PLC-like phosphodiesterases"/>
    <property type="match status" value="1"/>
</dbReference>
<sequence>MLLKLFICSERPFSSLTQRLHTAFSMSCFLFLLLITSLPAQANKYEARPSPDKELLWQGKFRYGAYSSLISSHVMGTKFHHLIVELSKPLPLDEVGRNKKIGELRIGIKEFKDAYEGLKEEEIDNIIKYAKEDRTESVYEEERSVVASVKQNDVFIEGMKSHAGLAPVDRLIQDNKFISDNFQFNTHRGLYNNAYGIPQNSLAAIVNAYVVGIRSVEFDVLSTKDHVSIVIHELTTNSTTGNYNDGPVKVQDLNFDDIKATKIDILNPIGPNPDVEKTGIVNIMRTDDVLAVVHELMPEMTLYIDSRNDAPIALIKLIGEQPKYRDHVVLKIYPFLLHGGVEDLVVNYAKQTRLDLEAARKKIREIRPNVLLASGNAESESNGDVQINEIKAFGWHDFKKHTKDLPFSTDSAIGIENYKTASFTPNELQDIERQTYQMFLWTMGFSDITNVLIYQMSAIPSLTLLLKANNKTEIFLMGRQNVIKGAVQDNFMKLYEKVMGDKLNLVIGAQAETYALKKLIENARFGLSDRYQDLTVAGRLGEDDSYIDQLSICGFIINMGGTIEASNSYGYSKMQSTKAMVDRAKELNSSFVKVVYATTDLPEDLRLAFMGALGKHGFPSDIRYRPSSLIKEKYMKGLASEFKLPDWTKRLYKVAEGNGGEFDKAYAEYTALKKEVEEEEKKRYALTQARAERAPLLKREFLDLFKLKPGYNIKDYPDMKGDLDIYINKIKVDIDSLKEKVKGKDDHVSGVYNCRLK</sequence>
<feature type="domain" description="GP-PDE" evidence="2">
    <location>
        <begin position="187"/>
        <end position="268"/>
    </location>
</feature>
<evidence type="ECO:0000313" key="3">
    <source>
        <dbReference type="EMBL" id="MDA5192818.1"/>
    </source>
</evidence>
<dbReference type="AlphaFoldDB" id="A0A9X3TW95"/>
<dbReference type="GO" id="GO:0005886">
    <property type="term" value="C:plasma membrane"/>
    <property type="evidence" value="ECO:0007669"/>
    <property type="project" value="TreeGrafter"/>
</dbReference>
<comment type="caution">
    <text evidence="3">The sequence shown here is derived from an EMBL/GenBank/DDBJ whole genome shotgun (WGS) entry which is preliminary data.</text>
</comment>
<keyword evidence="4" id="KW-1185">Reference proteome</keyword>
<protein>
    <recommendedName>
        <fullName evidence="2">GP-PDE domain-containing protein</fullName>
    </recommendedName>
</protein>
<dbReference type="Pfam" id="PF03009">
    <property type="entry name" value="GDPD"/>
    <property type="match status" value="1"/>
</dbReference>
<dbReference type="GO" id="GO:0006580">
    <property type="term" value="P:ethanolamine metabolic process"/>
    <property type="evidence" value="ECO:0007669"/>
    <property type="project" value="TreeGrafter"/>
</dbReference>
<keyword evidence="1" id="KW-0175">Coiled coil</keyword>